<evidence type="ECO:0000256" key="3">
    <source>
        <dbReference type="ARBA" id="ARBA00022692"/>
    </source>
</evidence>
<dbReference type="PANTHER" id="PTHR32322">
    <property type="entry name" value="INNER MEMBRANE TRANSPORTER"/>
    <property type="match status" value="1"/>
</dbReference>
<feature type="transmembrane region" description="Helical" evidence="7">
    <location>
        <begin position="63"/>
        <end position="86"/>
    </location>
</feature>
<evidence type="ECO:0000256" key="1">
    <source>
        <dbReference type="ARBA" id="ARBA00004141"/>
    </source>
</evidence>
<feature type="domain" description="EamA" evidence="8">
    <location>
        <begin position="71"/>
        <end position="195"/>
    </location>
</feature>
<keyword evidence="5 7" id="KW-0472">Membrane</keyword>
<dbReference type="PANTHER" id="PTHR32322:SF2">
    <property type="entry name" value="EAMA DOMAIN-CONTAINING PROTEIN"/>
    <property type="match status" value="1"/>
</dbReference>
<feature type="transmembrane region" description="Helical" evidence="7">
    <location>
        <begin position="180"/>
        <end position="196"/>
    </location>
</feature>
<keyword evidence="10" id="KW-1185">Reference proteome</keyword>
<feature type="transmembrane region" description="Helical" evidence="7">
    <location>
        <begin position="148"/>
        <end position="168"/>
    </location>
</feature>
<feature type="transmembrane region" description="Helical" evidence="7">
    <location>
        <begin position="321"/>
        <end position="338"/>
    </location>
</feature>
<comment type="caution">
    <text evidence="9">The sequence shown here is derived from an EMBL/GenBank/DDBJ whole genome shotgun (WGS) entry which is preliminary data.</text>
</comment>
<dbReference type="SUPFAM" id="SSF103481">
    <property type="entry name" value="Multidrug resistance efflux transporter EmrE"/>
    <property type="match status" value="2"/>
</dbReference>
<comment type="similarity">
    <text evidence="2">Belongs to the EamA transporter family.</text>
</comment>
<feature type="domain" description="EamA" evidence="8">
    <location>
        <begin position="204"/>
        <end position="337"/>
    </location>
</feature>
<feature type="transmembrane region" description="Helical" evidence="7">
    <location>
        <begin position="234"/>
        <end position="256"/>
    </location>
</feature>
<dbReference type="RefSeq" id="WP_387340286.1">
    <property type="nucleotide sequence ID" value="NZ_JBIAXI010000001.1"/>
</dbReference>
<name>A0ABW6UXB8_MICFU</name>
<proteinExistence type="inferred from homology"/>
<keyword evidence="3 7" id="KW-0812">Transmembrane</keyword>
<dbReference type="Proteomes" id="UP001602119">
    <property type="component" value="Unassembled WGS sequence"/>
</dbReference>
<feature type="compositionally biased region" description="Pro residues" evidence="6">
    <location>
        <begin position="10"/>
        <end position="20"/>
    </location>
</feature>
<reference evidence="9 10" key="1">
    <citation type="submission" date="2024-10" db="EMBL/GenBank/DDBJ databases">
        <title>The Natural Products Discovery Center: Release of the First 8490 Sequenced Strains for Exploring Actinobacteria Biosynthetic Diversity.</title>
        <authorList>
            <person name="Kalkreuter E."/>
            <person name="Kautsar S.A."/>
            <person name="Yang D."/>
            <person name="Bader C.D."/>
            <person name="Teijaro C.N."/>
            <person name="Fluegel L."/>
            <person name="Davis C.M."/>
            <person name="Simpson J.R."/>
            <person name="Lauterbach L."/>
            <person name="Steele A.D."/>
            <person name="Gui C."/>
            <person name="Meng S."/>
            <person name="Li G."/>
            <person name="Viehrig K."/>
            <person name="Ye F."/>
            <person name="Su P."/>
            <person name="Kiefer A.F."/>
            <person name="Nichols A."/>
            <person name="Cepeda A.J."/>
            <person name="Yan W."/>
            <person name="Fan B."/>
            <person name="Jiang Y."/>
            <person name="Adhikari A."/>
            <person name="Zheng C.-J."/>
            <person name="Schuster L."/>
            <person name="Cowan T.M."/>
            <person name="Smanski M.J."/>
            <person name="Chevrette M.G."/>
            <person name="De Carvalho L.P.S."/>
            <person name="Shen B."/>
        </authorList>
    </citation>
    <scope>NUCLEOTIDE SEQUENCE [LARGE SCALE GENOMIC DNA]</scope>
    <source>
        <strain evidence="9 10">NPDC001281</strain>
    </source>
</reference>
<evidence type="ECO:0000313" key="10">
    <source>
        <dbReference type="Proteomes" id="UP001602119"/>
    </source>
</evidence>
<organism evidence="9 10">
    <name type="scientific">Microtetraspora fusca</name>
    <dbReference type="NCBI Taxonomy" id="1997"/>
    <lineage>
        <taxon>Bacteria</taxon>
        <taxon>Bacillati</taxon>
        <taxon>Actinomycetota</taxon>
        <taxon>Actinomycetes</taxon>
        <taxon>Streptosporangiales</taxon>
        <taxon>Streptosporangiaceae</taxon>
        <taxon>Microtetraspora</taxon>
    </lineage>
</organism>
<evidence type="ECO:0000256" key="2">
    <source>
        <dbReference type="ARBA" id="ARBA00007362"/>
    </source>
</evidence>
<evidence type="ECO:0000256" key="5">
    <source>
        <dbReference type="ARBA" id="ARBA00023136"/>
    </source>
</evidence>
<dbReference type="InterPro" id="IPR050638">
    <property type="entry name" value="AA-Vitamin_Transporters"/>
</dbReference>
<dbReference type="EMBL" id="JBIAXI010000001">
    <property type="protein sequence ID" value="MFF4771351.1"/>
    <property type="molecule type" value="Genomic_DNA"/>
</dbReference>
<accession>A0ABW6UXB8</accession>
<dbReference type="Pfam" id="PF00892">
    <property type="entry name" value="EamA"/>
    <property type="match status" value="2"/>
</dbReference>
<evidence type="ECO:0000313" key="9">
    <source>
        <dbReference type="EMBL" id="MFF4771351.1"/>
    </source>
</evidence>
<sequence length="367" mass="37281">MTPDLSGPRPGRPPQVPGEPPGRAGGPGEAASGEIAPGEVTSEITSGELASGAAARAGGGTRLMAVAPPLFVVLWSSAFIAGIPGVKAAPPLLLMFARFALAGALLSAYALVTRAPWPRGRALAHIAVTGLLIQAVQFGAFYTALGMGFPAAVVSLVQGLNPVVVVLASRFLGETVSRRQALGFVLGAAGVVLAVADRVSLSAWGVALCLVGLSGLSAGTLYQKRFVPVMDVRTGTAVQLLASAPVVGLACVALETPRVSDWAAFGGSVAWMVLVNSIAAFILLNTMLLRWSAGRVSTLFFLTPSVTAVMAWLIAGQTLHPLAVAGLVLGAAGVLLANHRASANQPTGPVPRRGATQDILETPGEVK</sequence>
<feature type="transmembrane region" description="Helical" evidence="7">
    <location>
        <begin position="262"/>
        <end position="284"/>
    </location>
</feature>
<dbReference type="InterPro" id="IPR000620">
    <property type="entry name" value="EamA_dom"/>
</dbReference>
<evidence type="ECO:0000256" key="6">
    <source>
        <dbReference type="SAM" id="MobiDB-lite"/>
    </source>
</evidence>
<evidence type="ECO:0000256" key="7">
    <source>
        <dbReference type="SAM" id="Phobius"/>
    </source>
</evidence>
<protein>
    <submittedName>
        <fullName evidence="9">DMT family transporter</fullName>
    </submittedName>
</protein>
<feature type="transmembrane region" description="Helical" evidence="7">
    <location>
        <begin position="202"/>
        <end position="222"/>
    </location>
</feature>
<keyword evidence="4 7" id="KW-1133">Transmembrane helix</keyword>
<gene>
    <name evidence="9" type="ORF">ACFY05_00675</name>
</gene>
<dbReference type="InterPro" id="IPR037185">
    <property type="entry name" value="EmrE-like"/>
</dbReference>
<evidence type="ECO:0000259" key="8">
    <source>
        <dbReference type="Pfam" id="PF00892"/>
    </source>
</evidence>
<feature type="transmembrane region" description="Helical" evidence="7">
    <location>
        <begin position="123"/>
        <end position="142"/>
    </location>
</feature>
<feature type="region of interest" description="Disordered" evidence="6">
    <location>
        <begin position="1"/>
        <end position="35"/>
    </location>
</feature>
<feature type="transmembrane region" description="Helical" evidence="7">
    <location>
        <begin position="296"/>
        <end position="315"/>
    </location>
</feature>
<comment type="subcellular location">
    <subcellularLocation>
        <location evidence="1">Membrane</location>
        <topology evidence="1">Multi-pass membrane protein</topology>
    </subcellularLocation>
</comment>
<evidence type="ECO:0000256" key="4">
    <source>
        <dbReference type="ARBA" id="ARBA00022989"/>
    </source>
</evidence>
<feature type="transmembrane region" description="Helical" evidence="7">
    <location>
        <begin position="92"/>
        <end position="111"/>
    </location>
</feature>
<feature type="region of interest" description="Disordered" evidence="6">
    <location>
        <begin position="343"/>
        <end position="367"/>
    </location>
</feature>